<dbReference type="InterPro" id="IPR019462">
    <property type="entry name" value="DNA-dir_RNA_pol_bsu_external_1"/>
</dbReference>
<dbReference type="GO" id="GO:0032549">
    <property type="term" value="F:ribonucleoside binding"/>
    <property type="evidence" value="ECO:0007669"/>
    <property type="project" value="InterPro"/>
</dbReference>
<dbReference type="Gene3D" id="2.30.150.10">
    <property type="entry name" value="DNA-directed RNA polymerase, beta subunit, external 1 domain"/>
    <property type="match status" value="1"/>
</dbReference>
<evidence type="ECO:0000313" key="15">
    <source>
        <dbReference type="EMBL" id="PIR44013.1"/>
    </source>
</evidence>
<evidence type="ECO:0000259" key="14">
    <source>
        <dbReference type="Pfam" id="PF10385"/>
    </source>
</evidence>
<dbReference type="AlphaFoldDB" id="A0A2H0RC06"/>
<evidence type="ECO:0000256" key="8">
    <source>
        <dbReference type="RuleBase" id="RU363031"/>
    </source>
</evidence>
<dbReference type="PANTHER" id="PTHR20856">
    <property type="entry name" value="DNA-DIRECTED RNA POLYMERASE I SUBUNIT 2"/>
    <property type="match status" value="1"/>
</dbReference>
<dbReference type="InterPro" id="IPR010243">
    <property type="entry name" value="RNA_pol_bsu_bac"/>
</dbReference>
<dbReference type="NCBIfam" id="TIGR02013">
    <property type="entry name" value="rpoB"/>
    <property type="match status" value="1"/>
</dbReference>
<evidence type="ECO:0000256" key="1">
    <source>
        <dbReference type="ARBA" id="ARBA00022478"/>
    </source>
</evidence>
<dbReference type="GO" id="GO:0003899">
    <property type="term" value="F:DNA-directed RNA polymerase activity"/>
    <property type="evidence" value="ECO:0007669"/>
    <property type="project" value="UniProtKB-UniRule"/>
</dbReference>
<dbReference type="GO" id="GO:0006351">
    <property type="term" value="P:DNA-templated transcription"/>
    <property type="evidence" value="ECO:0007669"/>
    <property type="project" value="UniProtKB-UniRule"/>
</dbReference>
<dbReference type="InterPro" id="IPR014724">
    <property type="entry name" value="RNA_pol_RPB2_OB-fold"/>
</dbReference>
<evidence type="ECO:0000256" key="5">
    <source>
        <dbReference type="ARBA" id="ARBA00048552"/>
    </source>
</evidence>
<dbReference type="InterPro" id="IPR037034">
    <property type="entry name" value="RNA_pol_Rpb2_2_sf"/>
</dbReference>
<dbReference type="Gene3D" id="2.40.50.100">
    <property type="match status" value="1"/>
</dbReference>
<comment type="catalytic activity">
    <reaction evidence="5 6 8">
        <text>RNA(n) + a ribonucleoside 5'-triphosphate = RNA(n+1) + diphosphate</text>
        <dbReference type="Rhea" id="RHEA:21248"/>
        <dbReference type="Rhea" id="RHEA-COMP:14527"/>
        <dbReference type="Rhea" id="RHEA-COMP:17342"/>
        <dbReference type="ChEBI" id="CHEBI:33019"/>
        <dbReference type="ChEBI" id="CHEBI:61557"/>
        <dbReference type="ChEBI" id="CHEBI:140395"/>
        <dbReference type="EC" id="2.7.7.6"/>
    </reaction>
</comment>
<name>A0A2H0RC06_9BACT</name>
<dbReference type="Pfam" id="PF00562">
    <property type="entry name" value="RNA_pol_Rpb2_6"/>
    <property type="match status" value="1"/>
</dbReference>
<dbReference type="InterPro" id="IPR007641">
    <property type="entry name" value="RNA_pol_Rpb2_7"/>
</dbReference>
<dbReference type="InterPro" id="IPR037033">
    <property type="entry name" value="DNA-dir_RNAP_su2_hyb_sf"/>
</dbReference>
<dbReference type="PROSITE" id="PS01166">
    <property type="entry name" value="RNA_POL_BETA"/>
    <property type="match status" value="1"/>
</dbReference>
<feature type="domain" description="DNA-directed RNA polymerase beta subunit external 1" evidence="14">
    <location>
        <begin position="465"/>
        <end position="531"/>
    </location>
</feature>
<comment type="similarity">
    <text evidence="6 7">Belongs to the RNA polymerase beta chain family.</text>
</comment>
<dbReference type="EC" id="2.7.7.6" evidence="6 8"/>
<dbReference type="GO" id="GO:0000428">
    <property type="term" value="C:DNA-directed RNA polymerase complex"/>
    <property type="evidence" value="ECO:0007669"/>
    <property type="project" value="UniProtKB-KW"/>
</dbReference>
<dbReference type="InterPro" id="IPR015712">
    <property type="entry name" value="DNA-dir_RNA_pol_su2"/>
</dbReference>
<dbReference type="SUPFAM" id="SSF64484">
    <property type="entry name" value="beta and beta-prime subunits of DNA dependent RNA-polymerase"/>
    <property type="match status" value="1"/>
</dbReference>
<evidence type="ECO:0000256" key="4">
    <source>
        <dbReference type="ARBA" id="ARBA00023163"/>
    </source>
</evidence>
<reference evidence="15 16" key="1">
    <citation type="submission" date="2017-09" db="EMBL/GenBank/DDBJ databases">
        <title>Depth-based differentiation of microbial function through sediment-hosted aquifers and enrichment of novel symbionts in the deep terrestrial subsurface.</title>
        <authorList>
            <person name="Probst A.J."/>
            <person name="Ladd B."/>
            <person name="Jarett J.K."/>
            <person name="Geller-Mcgrath D.E."/>
            <person name="Sieber C.M."/>
            <person name="Emerson J.B."/>
            <person name="Anantharaman K."/>
            <person name="Thomas B.C."/>
            <person name="Malmstrom R."/>
            <person name="Stieglmeier M."/>
            <person name="Klingl A."/>
            <person name="Woyke T."/>
            <person name="Ryan C.M."/>
            <person name="Banfield J.F."/>
        </authorList>
    </citation>
    <scope>NUCLEOTIDE SEQUENCE [LARGE SCALE GENOMIC DNA]</scope>
    <source>
        <strain evidence="15">CG10_big_fil_rev_8_21_14_0_10_31_9</strain>
    </source>
</reference>
<feature type="domain" description="RNA polymerase Rpb2" evidence="11">
    <location>
        <begin position="156"/>
        <end position="328"/>
    </location>
</feature>
<dbReference type="Pfam" id="PF10385">
    <property type="entry name" value="RNA_pol_Rpb2_45"/>
    <property type="match status" value="1"/>
</dbReference>
<dbReference type="InterPro" id="IPR007645">
    <property type="entry name" value="RNA_pol_Rpb2_3"/>
</dbReference>
<dbReference type="CDD" id="cd00653">
    <property type="entry name" value="RNA_pol_B_RPB2"/>
    <property type="match status" value="1"/>
</dbReference>
<dbReference type="Gene3D" id="2.40.270.10">
    <property type="entry name" value="DNA-directed RNA polymerase, subunit 2, domain 6"/>
    <property type="match status" value="2"/>
</dbReference>
<evidence type="ECO:0000259" key="9">
    <source>
        <dbReference type="Pfam" id="PF00562"/>
    </source>
</evidence>
<evidence type="ECO:0000313" key="16">
    <source>
        <dbReference type="Proteomes" id="UP000231602"/>
    </source>
</evidence>
<accession>A0A2H0RC06</accession>
<dbReference type="NCBIfam" id="NF001616">
    <property type="entry name" value="PRK00405.1"/>
    <property type="match status" value="1"/>
</dbReference>
<evidence type="ECO:0000259" key="10">
    <source>
        <dbReference type="Pfam" id="PF04560"/>
    </source>
</evidence>
<comment type="subunit">
    <text evidence="6 8">The RNAP catalytic core consists of 2 alpha, 1 beta, 1 beta' and 1 omega subunit. When a sigma factor is associated with the core the holoenzyme is formed, which can initiate transcription.</text>
</comment>
<dbReference type="Gene3D" id="3.90.1800.10">
    <property type="entry name" value="RNA polymerase alpha subunit dimerisation domain"/>
    <property type="match status" value="1"/>
</dbReference>
<dbReference type="FunFam" id="3.90.1800.10:FF:000001">
    <property type="entry name" value="DNA-directed RNA polymerase subunit beta"/>
    <property type="match status" value="1"/>
</dbReference>
<dbReference type="HAMAP" id="MF_01321">
    <property type="entry name" value="RNApol_bact_RpoB"/>
    <property type="match status" value="1"/>
</dbReference>
<comment type="function">
    <text evidence="6 8">DNA-dependent RNA polymerase catalyzes the transcription of DNA into RNA using the four ribonucleoside triphosphates as substrates.</text>
</comment>
<comment type="caution">
    <text evidence="15">The sequence shown here is derived from an EMBL/GenBank/DDBJ whole genome shotgun (WGS) entry which is preliminary data.</text>
</comment>
<feature type="domain" description="RNA polymerase Rpb2" evidence="10">
    <location>
        <begin position="979"/>
        <end position="1054"/>
    </location>
</feature>
<dbReference type="Pfam" id="PF04563">
    <property type="entry name" value="RNA_pol_Rpb2_1"/>
    <property type="match status" value="1"/>
</dbReference>
<evidence type="ECO:0000256" key="6">
    <source>
        <dbReference type="HAMAP-Rule" id="MF_01321"/>
    </source>
</evidence>
<dbReference type="EMBL" id="PCXV01000035">
    <property type="protein sequence ID" value="PIR44013.1"/>
    <property type="molecule type" value="Genomic_DNA"/>
</dbReference>
<dbReference type="GO" id="GO:0003677">
    <property type="term" value="F:DNA binding"/>
    <property type="evidence" value="ECO:0007669"/>
    <property type="project" value="UniProtKB-UniRule"/>
</dbReference>
<dbReference type="InterPro" id="IPR042107">
    <property type="entry name" value="DNA-dir_RNA_pol_bsu_ext_1_sf"/>
</dbReference>
<dbReference type="Pfam" id="PF04560">
    <property type="entry name" value="RNA_pol_Rpb2_7"/>
    <property type="match status" value="1"/>
</dbReference>
<evidence type="ECO:0000259" key="11">
    <source>
        <dbReference type="Pfam" id="PF04561"/>
    </source>
</evidence>
<keyword evidence="2 6" id="KW-0808">Transferase</keyword>
<dbReference type="Proteomes" id="UP000231602">
    <property type="component" value="Unassembled WGS sequence"/>
</dbReference>
<evidence type="ECO:0000256" key="7">
    <source>
        <dbReference type="RuleBase" id="RU000434"/>
    </source>
</evidence>
<gene>
    <name evidence="6" type="primary">rpoB</name>
    <name evidence="15" type="ORF">COV23_02235</name>
</gene>
<dbReference type="InterPro" id="IPR007121">
    <property type="entry name" value="RNA_pol_bsu_CS"/>
</dbReference>
<dbReference type="Gene3D" id="3.90.1110.10">
    <property type="entry name" value="RNA polymerase Rpb2, domain 2"/>
    <property type="match status" value="1"/>
</dbReference>
<evidence type="ECO:0000256" key="2">
    <source>
        <dbReference type="ARBA" id="ARBA00022679"/>
    </source>
</evidence>
<evidence type="ECO:0000256" key="3">
    <source>
        <dbReference type="ARBA" id="ARBA00022695"/>
    </source>
</evidence>
<feature type="domain" description="RNA polymerase beta subunit protrusion" evidence="12">
    <location>
        <begin position="23"/>
        <end position="354"/>
    </location>
</feature>
<dbReference type="InterPro" id="IPR007644">
    <property type="entry name" value="RNA_pol_bsu_protrusion"/>
</dbReference>
<keyword evidence="3 6" id="KW-0548">Nucleotidyltransferase</keyword>
<keyword evidence="4 6" id="KW-0804">Transcription</keyword>
<proteinExistence type="inferred from homology"/>
<dbReference type="Gene3D" id="3.90.1100.10">
    <property type="match status" value="1"/>
</dbReference>
<organism evidence="15 16">
    <name type="scientific">Candidatus Wolfebacteria bacterium CG10_big_fil_rev_8_21_14_0_10_31_9</name>
    <dbReference type="NCBI Taxonomy" id="1975070"/>
    <lineage>
        <taxon>Bacteria</taxon>
        <taxon>Candidatus Wolfeibacteriota</taxon>
    </lineage>
</organism>
<evidence type="ECO:0000259" key="13">
    <source>
        <dbReference type="Pfam" id="PF04565"/>
    </source>
</evidence>
<dbReference type="Pfam" id="PF04565">
    <property type="entry name" value="RNA_pol_Rpb2_3"/>
    <property type="match status" value="1"/>
</dbReference>
<evidence type="ECO:0000259" key="12">
    <source>
        <dbReference type="Pfam" id="PF04563"/>
    </source>
</evidence>
<feature type="domain" description="DNA-directed RNA polymerase subunit 2 hybrid-binding" evidence="9">
    <location>
        <begin position="601"/>
        <end position="977"/>
    </location>
</feature>
<keyword evidence="1 6" id="KW-0240">DNA-directed RNA polymerase</keyword>
<dbReference type="InterPro" id="IPR007642">
    <property type="entry name" value="RNA_pol_Rpb2_2"/>
</dbReference>
<protein>
    <recommendedName>
        <fullName evidence="6 8">DNA-directed RNA polymerase subunit beta</fullName>
        <shortName evidence="6">RNAP subunit beta</shortName>
        <ecNumber evidence="6 8">2.7.7.6</ecNumber>
    </recommendedName>
    <alternativeName>
        <fullName evidence="6">RNA polymerase subunit beta</fullName>
    </alternativeName>
    <alternativeName>
        <fullName evidence="6">Transcriptase subunit beta</fullName>
    </alternativeName>
</protein>
<sequence length="1072" mass="120091">MAKILPPKVFSSHPGAFIDQPFLAKVQADSWSWFIKEGLKELFEEISPIKDYSGSEVELYFLDYYFDEPRYDEETARLKGLTYESPLRVKVKLVNHKTNETKEQEVYLGDFPMMTSRHTFILNGVERVIVSQLIRSSGAYFTGTFSRGKKLFGAKVIPNRGSWLEFETEADGFIGVKIDRHRKAPVTNLLKIFGSKENALDTNEKILKAFSDVDTGPLKFLEATLKKDTIQTTLDAYLEIYKRLRPGDLATHENAQSLIDSMFKRSDRYSLSKVGRFKLNQRLDIKGKDSTLLDLEDIIAIVKEIIKLNNNHLAESDDIDHLGNRRVRAIGELLQSRLYVGFARMRRNVQDKISTSGEEVVSPIQLINGRPLVAVMKEFLTSSQLSQFMDQTNPLSEVEHKRRLSLLGPGGLTREHAGFEVRDVHPSYYGRICPIETPEGQSIGLVNHLANYSRINELGFLEAPYMKVKDGKVMTNDVTWMNAIEEEKYKIAHGGVGLDAQNKIKEKIVEARIKGEPRTCAQNEVDYIDVANNESISAASSLIPFLEYDDANRALMGSNMQRQAVPTVRPQAPIVGTGIEEKIAKDSQRAVVAPDDGEIIESDGEHIVLKTKKETIRFDLYKFQRSNQYSCISQKALVKPGQKVKKGDVLADGPSMQEGVLALGQNLLVSFVSWQGANFEDAIILSERVVKDDIFTSIHIKDFYCDVRDTRLGPEITTNDIPNVSEDKLRNLDEEGIIRIGAEVRAGDILVGKVSPKGETELTAEEKLLRAIFEEKARDIKDTSLVLPHGETGRIIGVKIFSRDRGDKLDPGIIKRIQIDVAQLRKIRVGDKLAGRHGNKGVISQIRPIEDMPYLEDGTPVDIILNPLGVASRMNLGQILETHLGLAAKKLGYRAVTPVFVGSTEETIKQELKKAGYPEDGKLTLFDGRTGKKFINPVTVGQIYMIKLNHLVEDKIHMRATGPYSLITQQPLGGKAQFGGQRFGEMEVWALEGYGAAYTLQEMLTIKSDDIFGRAATYENIIRGEKIRNPNIPSAFNVLINEIKALGLNIETLKEDSVEGDKPKRVRKVESS</sequence>
<dbReference type="Gene3D" id="2.40.50.150">
    <property type="match status" value="1"/>
</dbReference>
<dbReference type="Pfam" id="PF04561">
    <property type="entry name" value="RNA_pol_Rpb2_2"/>
    <property type="match status" value="1"/>
</dbReference>
<feature type="domain" description="RNA polymerase Rpb2" evidence="13">
    <location>
        <begin position="387"/>
        <end position="455"/>
    </location>
</feature>
<dbReference type="InterPro" id="IPR007120">
    <property type="entry name" value="DNA-dir_RNAP_su2_dom"/>
</dbReference>